<gene>
    <name evidence="3" type="ORF">LQ327_09455</name>
</gene>
<comment type="caution">
    <text evidence="3">The sequence shown here is derived from an EMBL/GenBank/DDBJ whole genome shotgun (WGS) entry which is preliminary data.</text>
</comment>
<dbReference type="Proteomes" id="UP001199469">
    <property type="component" value="Unassembled WGS sequence"/>
</dbReference>
<dbReference type="EMBL" id="JAJNDB010000001">
    <property type="protein sequence ID" value="MCD2193606.1"/>
    <property type="molecule type" value="Genomic_DNA"/>
</dbReference>
<name>A0ABS8P5S2_9PSEU</name>
<dbReference type="RefSeq" id="WP_230731910.1">
    <property type="nucleotide sequence ID" value="NZ_JAJNDB010000001.1"/>
</dbReference>
<keyword evidence="4" id="KW-1185">Reference proteome</keyword>
<protein>
    <recommendedName>
        <fullName evidence="2">Trypsin-co-occurring domain-containing protein</fullName>
    </recommendedName>
</protein>
<feature type="compositionally biased region" description="Acidic residues" evidence="1">
    <location>
        <begin position="93"/>
        <end position="106"/>
    </location>
</feature>
<feature type="compositionally biased region" description="Polar residues" evidence="1">
    <location>
        <begin position="75"/>
        <end position="86"/>
    </location>
</feature>
<proteinExistence type="predicted"/>
<organism evidence="3 4">
    <name type="scientific">Actinomycetospora endophytica</name>
    <dbReference type="NCBI Taxonomy" id="2291215"/>
    <lineage>
        <taxon>Bacteria</taxon>
        <taxon>Bacillati</taxon>
        <taxon>Actinomycetota</taxon>
        <taxon>Actinomycetes</taxon>
        <taxon>Pseudonocardiales</taxon>
        <taxon>Pseudonocardiaceae</taxon>
        <taxon>Actinomycetospora</taxon>
    </lineage>
</organism>
<reference evidence="3 4" key="1">
    <citation type="submission" date="2021-11" db="EMBL/GenBank/DDBJ databases">
        <title>Draft genome sequence of Actinomycetospora sp. SF1 isolated from the rhizosphere soil.</title>
        <authorList>
            <person name="Duangmal K."/>
            <person name="Chantavorakit T."/>
        </authorList>
    </citation>
    <scope>NUCLEOTIDE SEQUENCE [LARGE SCALE GENOMIC DNA]</scope>
    <source>
        <strain evidence="3 4">TBRC 5722</strain>
    </source>
</reference>
<feature type="region of interest" description="Disordered" evidence="1">
    <location>
        <begin position="75"/>
        <end position="106"/>
    </location>
</feature>
<evidence type="ECO:0000259" key="2">
    <source>
        <dbReference type="Pfam" id="PF19631"/>
    </source>
</evidence>
<evidence type="ECO:0000256" key="1">
    <source>
        <dbReference type="SAM" id="MobiDB-lite"/>
    </source>
</evidence>
<feature type="domain" description="Trypsin-co-occurring" evidence="2">
    <location>
        <begin position="3"/>
        <end position="80"/>
    </location>
</feature>
<sequence>MAIEVAELISQLRSELNTATETGKKEDLRFELGPIELELNVGVDKEAKPGAKVRFWVVELGADAKLSSTNTQKIKLTLQPRRTSQAGRKPDIAGDEVPGELDDEAG</sequence>
<evidence type="ECO:0000313" key="3">
    <source>
        <dbReference type="EMBL" id="MCD2193606.1"/>
    </source>
</evidence>
<dbReference type="Pfam" id="PF19631">
    <property type="entry name" value="Trypco2"/>
    <property type="match status" value="1"/>
</dbReference>
<dbReference type="InterPro" id="IPR045608">
    <property type="entry name" value="Trypco2"/>
</dbReference>
<accession>A0ABS8P5S2</accession>
<evidence type="ECO:0000313" key="4">
    <source>
        <dbReference type="Proteomes" id="UP001199469"/>
    </source>
</evidence>